<feature type="region of interest" description="Disordered" evidence="1">
    <location>
        <begin position="75"/>
        <end position="119"/>
    </location>
</feature>
<proteinExistence type="predicted"/>
<organism evidence="2">
    <name type="scientific">Human herpesvirus 2</name>
    <name type="common">HHV-2</name>
    <name type="synonym">Human herpes simplex virus 2</name>
    <dbReference type="NCBI Taxonomy" id="10310"/>
    <lineage>
        <taxon>Viruses</taxon>
        <taxon>Duplodnaviria</taxon>
        <taxon>Heunggongvirae</taxon>
        <taxon>Peploviricota</taxon>
        <taxon>Herviviricetes</taxon>
        <taxon>Herpesvirales</taxon>
        <taxon>Orthoherpesviridae</taxon>
        <taxon>Alphaherpesvirinae</taxon>
        <taxon>Simplexvirus</taxon>
        <taxon>Simplexvirus humanalpha2</taxon>
    </lineage>
</organism>
<dbReference type="EMBL" id="MH790660">
    <property type="protein sequence ID" value="QBH85170.1"/>
    <property type="molecule type" value="Genomic_DNA"/>
</dbReference>
<accession>A0A481TV62</accession>
<evidence type="ECO:0000313" key="2">
    <source>
        <dbReference type="EMBL" id="QBH85170.1"/>
    </source>
</evidence>
<evidence type="ECO:0000256" key="1">
    <source>
        <dbReference type="SAM" id="MobiDB-lite"/>
    </source>
</evidence>
<name>A0A481TV62_HHV2</name>
<feature type="region of interest" description="Disordered" evidence="1">
    <location>
        <begin position="16"/>
        <end position="46"/>
    </location>
</feature>
<sequence>MRVAVIHDELSVVGGQHEPAHAERPDVVGGNGAGVGHPEVRQRRGLPAKKLSHRTLRSVRMRVAVIHDELSVVGGQHEPAHAERPDVVGGNGAGAVKLRGGHRDLGSRRKNRAGGGSGGDVRLAGVWDALAGGTVARPLS</sequence>
<organismHost>
    <name type="scientific">Homo sapiens</name>
    <name type="common">Human</name>
    <dbReference type="NCBI Taxonomy" id="9606"/>
</organismHost>
<protein>
    <submittedName>
        <fullName evidence="2">Uncharacterized protein</fullName>
    </submittedName>
</protein>
<reference evidence="2" key="1">
    <citation type="submission" date="2018-08" db="EMBL/GenBank/DDBJ databases">
        <title>HSV2 whole genome sequences from clinical isolates.</title>
        <authorList>
            <person name="Roychoudhury P."/>
            <person name="Greninger A.L."/>
            <person name="Jerome K.R."/>
            <person name="Johnston C."/>
            <person name="Wald A."/>
            <person name="Xie H."/>
        </authorList>
    </citation>
    <scope>NUCLEOTIDE SEQUENCE</scope>
    <source>
        <strain evidence="2">2008-483</strain>
    </source>
</reference>